<reference evidence="3" key="1">
    <citation type="submission" date="2016-09" db="EMBL/GenBank/DDBJ databases">
        <authorList>
            <person name="Varghese N."/>
            <person name="Submissions S."/>
        </authorList>
    </citation>
    <scope>NUCLEOTIDE SEQUENCE [LARGE SCALE GENOMIC DNA]</scope>
    <source>
        <strain evidence="3">25nlg</strain>
    </source>
</reference>
<evidence type="ECO:0000313" key="3">
    <source>
        <dbReference type="Proteomes" id="UP000242662"/>
    </source>
</evidence>
<feature type="domain" description="Putative amidase" evidence="1">
    <location>
        <begin position="139"/>
        <end position="275"/>
    </location>
</feature>
<dbReference type="Gene3D" id="3.90.1720.10">
    <property type="entry name" value="endopeptidase domain like (from Nostoc punctiforme)"/>
    <property type="match status" value="1"/>
</dbReference>
<dbReference type="Pfam" id="PF12671">
    <property type="entry name" value="Amidase_6"/>
    <property type="match status" value="1"/>
</dbReference>
<dbReference type="RefSeq" id="WP_176763719.1">
    <property type="nucleotide sequence ID" value="NZ_FMYM01000001.1"/>
</dbReference>
<keyword evidence="3" id="KW-1185">Reference proteome</keyword>
<proteinExistence type="predicted"/>
<dbReference type="AlphaFoldDB" id="A0A1G6GJH3"/>
<sequence length="291" mass="33691">MEKQVVQQIHARAQMFMKAWMYGDERMLIGKEERLIPTEKEVLSRRQASVVHAKVSGEITSVCTYEACVQVDYVLLLERFIIQQKGNYIEERLCQRRALFVDGEWQSDDLMNVERTSKYCQAEKTPQIVIDAFKTVDKSYDRREAVRYAERWWQGDTSSSCAHFVSQCLYAGGAPMTDTTERHGWWSTGVSYGETWSNPHLLRWYLSGATKGLCGEMRTQAKDLLPGDVICYDFNGDGVWDHVALVVAKDVYGEPLVNAHHMNSRMRYWTYEDAAVYTNDTKYVFFHIVVN</sequence>
<protein>
    <submittedName>
        <fullName evidence="2">Amidase domain-containing protein</fullName>
    </submittedName>
</protein>
<dbReference type="EMBL" id="FMYM01000001">
    <property type="protein sequence ID" value="SDB82069.1"/>
    <property type="molecule type" value="Genomic_DNA"/>
</dbReference>
<dbReference type="InterPro" id="IPR024301">
    <property type="entry name" value="Amidase_6"/>
</dbReference>
<dbReference type="Proteomes" id="UP000242662">
    <property type="component" value="Unassembled WGS sequence"/>
</dbReference>
<evidence type="ECO:0000259" key="1">
    <source>
        <dbReference type="Pfam" id="PF12671"/>
    </source>
</evidence>
<dbReference type="STRING" id="1464122.SAMN05421737_101140"/>
<gene>
    <name evidence="2" type="ORF">SAMN05421737_101140</name>
</gene>
<dbReference type="PANTHER" id="PTHR40032">
    <property type="entry name" value="EXPORTED PROTEIN-RELATED"/>
    <property type="match status" value="1"/>
</dbReference>
<organism evidence="2 3">
    <name type="scientific">Shouchella lonarensis</name>
    <dbReference type="NCBI Taxonomy" id="1464122"/>
    <lineage>
        <taxon>Bacteria</taxon>
        <taxon>Bacillati</taxon>
        <taxon>Bacillota</taxon>
        <taxon>Bacilli</taxon>
        <taxon>Bacillales</taxon>
        <taxon>Bacillaceae</taxon>
        <taxon>Shouchella</taxon>
    </lineage>
</organism>
<evidence type="ECO:0000313" key="2">
    <source>
        <dbReference type="EMBL" id="SDB82069.1"/>
    </source>
</evidence>
<accession>A0A1G6GJH3</accession>
<name>A0A1G6GJH3_9BACI</name>
<dbReference type="PANTHER" id="PTHR40032:SF1">
    <property type="entry name" value="EXPORTED PROTEIN"/>
    <property type="match status" value="1"/>
</dbReference>